<protein>
    <submittedName>
        <fullName evidence="1">Uncharacterized protein</fullName>
    </submittedName>
</protein>
<proteinExistence type="predicted"/>
<gene>
    <name evidence="1" type="ORF">AMTR_s00044p00151550</name>
</gene>
<dbReference type="HOGENOM" id="CLU_2064636_0_0_1"/>
<keyword evidence="2" id="KW-1185">Reference proteome</keyword>
<evidence type="ECO:0000313" key="2">
    <source>
        <dbReference type="Proteomes" id="UP000017836"/>
    </source>
</evidence>
<reference evidence="2" key="1">
    <citation type="journal article" date="2013" name="Science">
        <title>The Amborella genome and the evolution of flowering plants.</title>
        <authorList>
            <consortium name="Amborella Genome Project"/>
        </authorList>
    </citation>
    <scope>NUCLEOTIDE SEQUENCE [LARGE SCALE GENOMIC DNA]</scope>
</reference>
<accession>U5D6Z7</accession>
<organism evidence="1 2">
    <name type="scientific">Amborella trichopoda</name>
    <dbReference type="NCBI Taxonomy" id="13333"/>
    <lineage>
        <taxon>Eukaryota</taxon>
        <taxon>Viridiplantae</taxon>
        <taxon>Streptophyta</taxon>
        <taxon>Embryophyta</taxon>
        <taxon>Tracheophyta</taxon>
        <taxon>Spermatophyta</taxon>
        <taxon>Magnoliopsida</taxon>
        <taxon>Amborellales</taxon>
        <taxon>Amborellaceae</taxon>
        <taxon>Amborella</taxon>
    </lineage>
</organism>
<dbReference type="Gramene" id="ERN17187">
    <property type="protein sequence ID" value="ERN17187"/>
    <property type="gene ID" value="AMTR_s00044p00151550"/>
</dbReference>
<evidence type="ECO:0000313" key="1">
    <source>
        <dbReference type="EMBL" id="ERN17187.1"/>
    </source>
</evidence>
<name>U5D6Z7_AMBTC</name>
<sequence length="119" mass="13581">MFHKSNKDNADKAVIEVFIHIVRRVSVTNPVETNAMHDNQMFHKSKKDNVDKAVMEEDGKGIQHGTMKLMEEEGKGKGFYTKSRKSALDHGLRESWYGVLALRGWSLSLEVVRCVFSRS</sequence>
<dbReference type="AlphaFoldDB" id="U5D6Z7"/>
<dbReference type="Proteomes" id="UP000017836">
    <property type="component" value="Unassembled WGS sequence"/>
</dbReference>
<dbReference type="EMBL" id="KI392384">
    <property type="protein sequence ID" value="ERN17187.1"/>
    <property type="molecule type" value="Genomic_DNA"/>
</dbReference>